<feature type="compositionally biased region" description="Low complexity" evidence="1">
    <location>
        <begin position="143"/>
        <end position="152"/>
    </location>
</feature>
<dbReference type="Proteomes" id="UP000266841">
    <property type="component" value="Unassembled WGS sequence"/>
</dbReference>
<comment type="caution">
    <text evidence="2">The sequence shown here is derived from an EMBL/GenBank/DDBJ whole genome shotgun (WGS) entry which is preliminary data.</text>
</comment>
<reference evidence="2 3" key="1">
    <citation type="journal article" date="2012" name="Genome Biol.">
        <title>Genome and low-iron response of an oceanic diatom adapted to chronic iron limitation.</title>
        <authorList>
            <person name="Lommer M."/>
            <person name="Specht M."/>
            <person name="Roy A.S."/>
            <person name="Kraemer L."/>
            <person name="Andreson R."/>
            <person name="Gutowska M.A."/>
            <person name="Wolf J."/>
            <person name="Bergner S.V."/>
            <person name="Schilhabel M.B."/>
            <person name="Klostermeier U.C."/>
            <person name="Beiko R.G."/>
            <person name="Rosenstiel P."/>
            <person name="Hippler M."/>
            <person name="Laroche J."/>
        </authorList>
    </citation>
    <scope>NUCLEOTIDE SEQUENCE [LARGE SCALE GENOMIC DNA]</scope>
    <source>
        <strain evidence="2 3">CCMP1005</strain>
    </source>
</reference>
<organism evidence="2 3">
    <name type="scientific">Thalassiosira oceanica</name>
    <name type="common">Marine diatom</name>
    <dbReference type="NCBI Taxonomy" id="159749"/>
    <lineage>
        <taxon>Eukaryota</taxon>
        <taxon>Sar</taxon>
        <taxon>Stramenopiles</taxon>
        <taxon>Ochrophyta</taxon>
        <taxon>Bacillariophyta</taxon>
        <taxon>Coscinodiscophyceae</taxon>
        <taxon>Thalassiosirophycidae</taxon>
        <taxon>Thalassiosirales</taxon>
        <taxon>Thalassiosiraceae</taxon>
        <taxon>Thalassiosira</taxon>
    </lineage>
</organism>
<proteinExistence type="predicted"/>
<keyword evidence="3" id="KW-1185">Reference proteome</keyword>
<name>K0SIB9_THAOC</name>
<feature type="compositionally biased region" description="Basic residues" evidence="1">
    <location>
        <begin position="75"/>
        <end position="96"/>
    </location>
</feature>
<evidence type="ECO:0000313" key="2">
    <source>
        <dbReference type="EMBL" id="EJK65978.1"/>
    </source>
</evidence>
<accession>K0SIB9</accession>
<protein>
    <submittedName>
        <fullName evidence="2">Uncharacterized protein</fullName>
    </submittedName>
</protein>
<sequence>MPRSNGRPQAPIANLSGRRNRDPRAGDLDGIGALPPASSRRDAPRRIDRRRPLARGGRSASAIPPLTLRTPPFVSRRRPSPPVLRARRMSAPRRQGRREPPPPGDLPSKEARGPQRVRQRSGRLAALCPVAAGSEQGEEERGSSSVLRALQSSRRRRVRPTTQPFTSAASTPPDGSGSNDQIS</sequence>
<feature type="region of interest" description="Disordered" evidence="1">
    <location>
        <begin position="1"/>
        <end position="183"/>
    </location>
</feature>
<dbReference type="AlphaFoldDB" id="K0SIB9"/>
<dbReference type="EMBL" id="AGNL01015348">
    <property type="protein sequence ID" value="EJK65978.1"/>
    <property type="molecule type" value="Genomic_DNA"/>
</dbReference>
<evidence type="ECO:0000256" key="1">
    <source>
        <dbReference type="SAM" id="MobiDB-lite"/>
    </source>
</evidence>
<evidence type="ECO:0000313" key="3">
    <source>
        <dbReference type="Proteomes" id="UP000266841"/>
    </source>
</evidence>
<gene>
    <name evidence="2" type="ORF">THAOC_13126</name>
</gene>